<accession>A0A1I7VDU3</accession>
<dbReference type="WBParaSite" id="EN70_1467">
    <property type="protein sequence ID" value="EN70_1467"/>
    <property type="gene ID" value="EN70_1467"/>
</dbReference>
<evidence type="ECO:0000256" key="1">
    <source>
        <dbReference type="SAM" id="SignalP"/>
    </source>
</evidence>
<sequence length="109" mass="12405">MISWVVAIASLAFQNALQQINERCDVPIIQDSSLLFILHLKQNKCCLPHCFSASCLTLNAIIPEIKTFLSEEKQCAASKYGKRAARRHTTKQRLQVNLHNLKLSLRLEE</sequence>
<reference evidence="2" key="1">
    <citation type="submission" date="2012-04" db="EMBL/GenBank/DDBJ databases">
        <title>The Genome Sequence of Loa loa.</title>
        <authorList>
            <consortium name="The Broad Institute Genome Sequencing Platform"/>
            <consortium name="Broad Institute Genome Sequencing Center for Infectious Disease"/>
            <person name="Nutman T.B."/>
            <person name="Fink D.L."/>
            <person name="Russ C."/>
            <person name="Young S."/>
            <person name="Zeng Q."/>
            <person name="Gargeya S."/>
            <person name="Alvarado L."/>
            <person name="Berlin A."/>
            <person name="Chapman S.B."/>
            <person name="Chen Z."/>
            <person name="Freedman E."/>
            <person name="Gellesch M."/>
            <person name="Goldberg J."/>
            <person name="Griggs A."/>
            <person name="Gujja S."/>
            <person name="Heilman E.R."/>
            <person name="Heiman D."/>
            <person name="Howarth C."/>
            <person name="Mehta T."/>
            <person name="Neiman D."/>
            <person name="Pearson M."/>
            <person name="Roberts A."/>
            <person name="Saif S."/>
            <person name="Shea T."/>
            <person name="Shenoy N."/>
            <person name="Sisk P."/>
            <person name="Stolte C."/>
            <person name="Sykes S."/>
            <person name="White J."/>
            <person name="Yandava C."/>
            <person name="Haas B."/>
            <person name="Henn M.R."/>
            <person name="Nusbaum C."/>
            <person name="Birren B."/>
        </authorList>
    </citation>
    <scope>NUCLEOTIDE SEQUENCE [LARGE SCALE GENOMIC DNA]</scope>
</reference>
<feature type="chain" id="PRO_5009309997" evidence="1">
    <location>
        <begin position="19"/>
        <end position="109"/>
    </location>
</feature>
<organism evidence="2 3">
    <name type="scientific">Loa loa</name>
    <name type="common">Eye worm</name>
    <name type="synonym">Filaria loa</name>
    <dbReference type="NCBI Taxonomy" id="7209"/>
    <lineage>
        <taxon>Eukaryota</taxon>
        <taxon>Metazoa</taxon>
        <taxon>Ecdysozoa</taxon>
        <taxon>Nematoda</taxon>
        <taxon>Chromadorea</taxon>
        <taxon>Rhabditida</taxon>
        <taxon>Spirurina</taxon>
        <taxon>Spiruromorpha</taxon>
        <taxon>Filarioidea</taxon>
        <taxon>Onchocercidae</taxon>
        <taxon>Loa</taxon>
    </lineage>
</organism>
<keyword evidence="1" id="KW-0732">Signal</keyword>
<feature type="signal peptide" evidence="1">
    <location>
        <begin position="1"/>
        <end position="18"/>
    </location>
</feature>
<evidence type="ECO:0000313" key="2">
    <source>
        <dbReference type="Proteomes" id="UP000095285"/>
    </source>
</evidence>
<dbReference type="Proteomes" id="UP000095285">
    <property type="component" value="Unassembled WGS sequence"/>
</dbReference>
<name>A0A1I7VDU3_LOALO</name>
<evidence type="ECO:0000313" key="3">
    <source>
        <dbReference type="WBParaSite" id="EN70_1467"/>
    </source>
</evidence>
<keyword evidence="2" id="KW-1185">Reference proteome</keyword>
<protein>
    <submittedName>
        <fullName evidence="3">Secreted protein</fullName>
    </submittedName>
</protein>
<proteinExistence type="predicted"/>
<dbReference type="AlphaFoldDB" id="A0A1I7VDU3"/>
<reference evidence="3" key="2">
    <citation type="submission" date="2016-11" db="UniProtKB">
        <authorList>
            <consortium name="WormBaseParasite"/>
        </authorList>
    </citation>
    <scope>IDENTIFICATION</scope>
</reference>